<dbReference type="Pfam" id="PF13086">
    <property type="entry name" value="AAA_11"/>
    <property type="match status" value="1"/>
</dbReference>
<gene>
    <name evidence="11" type="ORF">GCM10010466_07250</name>
</gene>
<protein>
    <submittedName>
        <fullName evidence="11">DUF4011 domain-containing protein</fullName>
    </submittedName>
</protein>
<organism evidence="11 12">
    <name type="scientific">Planomonospora alba</name>
    <dbReference type="NCBI Taxonomy" id="161354"/>
    <lineage>
        <taxon>Bacteria</taxon>
        <taxon>Bacillati</taxon>
        <taxon>Actinomycetota</taxon>
        <taxon>Actinomycetes</taxon>
        <taxon>Streptosporangiales</taxon>
        <taxon>Streptosporangiaceae</taxon>
        <taxon>Planomonospora</taxon>
    </lineage>
</organism>
<evidence type="ECO:0000256" key="4">
    <source>
        <dbReference type="ARBA" id="ARBA00022806"/>
    </source>
</evidence>
<proteinExistence type="inferred from homology"/>
<evidence type="ECO:0000259" key="8">
    <source>
        <dbReference type="Pfam" id="PF13086"/>
    </source>
</evidence>
<dbReference type="CDD" id="cd18808">
    <property type="entry name" value="SF1_C_Upf1"/>
    <property type="match status" value="1"/>
</dbReference>
<dbReference type="Proteomes" id="UP001500320">
    <property type="component" value="Unassembled WGS sequence"/>
</dbReference>
<accession>A0ABP6MLS7</accession>
<dbReference type="SUPFAM" id="SSF52540">
    <property type="entry name" value="P-loop containing nucleoside triphosphate hydrolases"/>
    <property type="match status" value="2"/>
</dbReference>
<sequence>MQISDDRLKTVLRSWRESLIDLSGKNRLLNFRHTQSATLEIVSPDATRLLAGIAKGLRFAEIDDVAEGEDEGAAEATPSVAAREGEIVTQKATQKTLESALRKLFRDSNQIFADTGLWVLQLGVGFLDWSEERGSTTFSAPLLLVPVVLERRIDGFRLLAAEEEDATPNPALAVKMEQLGIEWPTPEQMEDLSSALASVRRAVSGQNSWKVSDRAVLATFQSHKEAMYRDLLDNEARLLENPLVHAIGLGPQASIGLTELDFDPVRLEELDDVQAPEDTPLVLDADSSQRQCLAAALQGRTFVMDGPPGTGKSQTIANMIAGLLHAGRTVLFVSEKAAALDVVRNRLEHIGLGSFLMPLHSHNTSRKHVAQELGRALTERPRARTVTPARERVRRLRGELSGYAEAMNEIRIPLDRSLFDVVGRLAELEDEASLAPDARYRAGDLSAQRLHDILAAADAVSRAWRPALEGDSFLWAGLEKNESPRPYLERVTEELELLHRALQRHEELTAALGLGDLPSVETLIKLLDLTATRPAVPSDWVSVDDLTPLLGALSDFETRRSRLIAVEESVEEEVGPAWRELPHSLSTITPDADATLAALSVPGIDVASLTAGQARTIAESFTGTAAMLRSHHASLADVAGLYGVAEPNDFDAAADLCEIVEFSTKDPKPEADWLESQSLQAARFAAGELETALTRLDQARTKASDLFSEKVRTFADLRDLARRFAEEHHGMAKLSGAYRRDKKALAELTVDGRWRKAAAARLPEAVAWREADERFQAVEREHAEKLGGYWAGEKTDFEAVRRALQSAERISKLAGAARSRKLLADQVAVGGTPNATAYEAVVSVREDLAAWRNGLVPAPRSGGRPALARTTFTEAAEWYEAHLPVLRAAAELVQTVDAVSRNAPLTVATARGVITAVGEARRERAAFDVHRVSDEALLGGLYREEHTDRQEIDAAVGWVRGVHEVLGVRVPPHAAELLLEAEPDPDLAVRHKLWREATEGLVRLWGEADRHELRATLTGSFAEAEELIARMRADNGGPEEWRAFKHAHEALQEHSLSDLIDRAVSRGVPAERFGRVVERSVLQAWVEHHLADDSRLATVRAVQRDALVEEFRRLDKELIDSAYAQVIDACNARRPNSTIGPAAVIRREAEKKTRHMPVRTLLSQAAETVHRIKPCFMMSPLTVSQFLPPDFRFDVVISDEASQVLPHDAINCIYRGRSLIVAGDQKQMPPTNFFGSSESENGEYDEETPDSFESLLDLCKASGVIRSLPLRWHYRSRHEDLIAFSNREFYESELVTFPGVFERGPDIGVAFEKVPGVYGRGRSRNNPIEARRVAERVMEHFTHRPDRSLGVVALSEAQARCIDEAIEEARRTRPDLDRFFGEDRLDGFFVKNLETVQGDERDVIIISIGYGRDEHGKLSMNFGPLNKKDGWRRLNVAVTRARYKVEVISSIIGGDISDSDNVSRQHLKRYLEYAEQGPAILAQHLVAREGRPESAFEESVAAVIQGWGYEVVPQVGVAGYRIDLGVRHPEQPGRYAVGIECDGPMYHSSPVTRDRDRLRDQVLRGLGWELHRVWGADWYRNRTEAEQRLRAAIETAVEKRRTAVAEPAPQPEAGVPEEETVPVAAESGSPRVRMETVDDEVDRSWSAPYRTARVRLITGLLPDMHLPEAQSQIRSLFSQILEVESPIHRDQLFQRARDAWGVRRLGERIQNNLDEVLRKMKSRREVEVDGLFVSLAGAEVIARSPGDGIERKIAHIAPSEREAALLSIIRESPGICESDLITEVSRFFGWRRSGAEITSTLTRDIRRLGKRGRISTDPGRIVLTDE</sequence>
<dbReference type="InterPro" id="IPR050534">
    <property type="entry name" value="Coronavir_polyprotein_1ab"/>
</dbReference>
<dbReference type="InterPro" id="IPR041677">
    <property type="entry name" value="DNA2/NAM7_AAA_11"/>
</dbReference>
<feature type="domain" description="DNA2/NAM7 helicase-like C-terminal" evidence="9">
    <location>
        <begin position="1254"/>
        <end position="1449"/>
    </location>
</feature>
<dbReference type="Pfam" id="PF13195">
    <property type="entry name" value="DUF4011"/>
    <property type="match status" value="1"/>
</dbReference>
<comment type="similarity">
    <text evidence="1">Belongs to the DNA2/NAM7 helicase family.</text>
</comment>
<dbReference type="Pfam" id="PF11784">
    <property type="entry name" value="DUF3320"/>
    <property type="match status" value="1"/>
</dbReference>
<dbReference type="InterPro" id="IPR021754">
    <property type="entry name" value="DUF3320"/>
</dbReference>
<evidence type="ECO:0000256" key="6">
    <source>
        <dbReference type="SAM" id="MobiDB-lite"/>
    </source>
</evidence>
<name>A0ABP6MLS7_9ACTN</name>
<comment type="caution">
    <text evidence="11">The sequence shown here is derived from an EMBL/GenBank/DDBJ whole genome shotgun (WGS) entry which is preliminary data.</text>
</comment>
<feature type="domain" description="Restriction endonuclease type II-like" evidence="10">
    <location>
        <begin position="1496"/>
        <end position="1593"/>
    </location>
</feature>
<evidence type="ECO:0000313" key="12">
    <source>
        <dbReference type="Proteomes" id="UP001500320"/>
    </source>
</evidence>
<evidence type="ECO:0000259" key="9">
    <source>
        <dbReference type="Pfam" id="PF13087"/>
    </source>
</evidence>
<reference evidence="12" key="1">
    <citation type="journal article" date="2019" name="Int. J. Syst. Evol. Microbiol.">
        <title>The Global Catalogue of Microorganisms (GCM) 10K type strain sequencing project: providing services to taxonomists for standard genome sequencing and annotation.</title>
        <authorList>
            <consortium name="The Broad Institute Genomics Platform"/>
            <consortium name="The Broad Institute Genome Sequencing Center for Infectious Disease"/>
            <person name="Wu L."/>
            <person name="Ma J."/>
        </authorList>
    </citation>
    <scope>NUCLEOTIDE SEQUENCE [LARGE SCALE GENOMIC DNA]</scope>
    <source>
        <strain evidence="12">JCM 9373</strain>
    </source>
</reference>
<keyword evidence="4" id="KW-0347">Helicase</keyword>
<evidence type="ECO:0000256" key="3">
    <source>
        <dbReference type="ARBA" id="ARBA00022801"/>
    </source>
</evidence>
<dbReference type="Gene3D" id="3.40.960.10">
    <property type="entry name" value="VSR Endonuclease"/>
    <property type="match status" value="1"/>
</dbReference>
<evidence type="ECO:0000259" key="10">
    <source>
        <dbReference type="Pfam" id="PF18741"/>
    </source>
</evidence>
<dbReference type="Pfam" id="PF13087">
    <property type="entry name" value="AAA_12"/>
    <property type="match status" value="1"/>
</dbReference>
<dbReference type="PANTHER" id="PTHR43788">
    <property type="entry name" value="DNA2/NAM7 HELICASE FAMILY MEMBER"/>
    <property type="match status" value="1"/>
</dbReference>
<evidence type="ECO:0000256" key="1">
    <source>
        <dbReference type="ARBA" id="ARBA00007913"/>
    </source>
</evidence>
<evidence type="ECO:0000313" key="11">
    <source>
        <dbReference type="EMBL" id="GAA3118914.1"/>
    </source>
</evidence>
<keyword evidence="5" id="KW-0067">ATP-binding</keyword>
<dbReference type="RefSeq" id="WP_344855843.1">
    <property type="nucleotide sequence ID" value="NZ_BAAAUT010000004.1"/>
</dbReference>
<keyword evidence="12" id="KW-1185">Reference proteome</keyword>
<feature type="domain" description="DNA2/NAM7 helicase helicase" evidence="8">
    <location>
        <begin position="286"/>
        <end position="348"/>
    </location>
</feature>
<evidence type="ECO:0000256" key="2">
    <source>
        <dbReference type="ARBA" id="ARBA00022741"/>
    </source>
</evidence>
<dbReference type="InterPro" id="IPR027417">
    <property type="entry name" value="P-loop_NTPase"/>
</dbReference>
<evidence type="ECO:0000256" key="5">
    <source>
        <dbReference type="ARBA" id="ARBA00022840"/>
    </source>
</evidence>
<dbReference type="EMBL" id="BAAAUT010000004">
    <property type="protein sequence ID" value="GAA3118914.1"/>
    <property type="molecule type" value="Genomic_DNA"/>
</dbReference>
<dbReference type="Pfam" id="PF18741">
    <property type="entry name" value="MTES_1575"/>
    <property type="match status" value="1"/>
</dbReference>
<dbReference type="InterPro" id="IPR049468">
    <property type="entry name" value="Restrct_endonuc-II-like_dom"/>
</dbReference>
<dbReference type="InterPro" id="IPR011335">
    <property type="entry name" value="Restrct_endonuc-II-like"/>
</dbReference>
<keyword evidence="3" id="KW-0378">Hydrolase</keyword>
<dbReference type="PANTHER" id="PTHR43788:SF8">
    <property type="entry name" value="DNA-BINDING PROTEIN SMUBP-2"/>
    <property type="match status" value="1"/>
</dbReference>
<dbReference type="InterPro" id="IPR025103">
    <property type="entry name" value="DUF4011"/>
</dbReference>
<evidence type="ECO:0000259" key="7">
    <source>
        <dbReference type="Pfam" id="PF11784"/>
    </source>
</evidence>
<keyword evidence="2" id="KW-0547">Nucleotide-binding</keyword>
<dbReference type="InterPro" id="IPR041679">
    <property type="entry name" value="DNA2/NAM7-like_C"/>
</dbReference>
<feature type="domain" description="DUF3320" evidence="7">
    <location>
        <begin position="1663"/>
        <end position="1711"/>
    </location>
</feature>
<dbReference type="Gene3D" id="3.40.50.300">
    <property type="entry name" value="P-loop containing nucleotide triphosphate hydrolases"/>
    <property type="match status" value="3"/>
</dbReference>
<dbReference type="SUPFAM" id="SSF52980">
    <property type="entry name" value="Restriction endonuclease-like"/>
    <property type="match status" value="1"/>
</dbReference>
<dbReference type="InterPro" id="IPR047187">
    <property type="entry name" value="SF1_C_Upf1"/>
</dbReference>
<feature type="region of interest" description="Disordered" evidence="6">
    <location>
        <begin position="1600"/>
        <end position="1629"/>
    </location>
</feature>